<dbReference type="InterPro" id="IPR017871">
    <property type="entry name" value="ABC_transporter-like_CS"/>
</dbReference>
<dbReference type="InterPro" id="IPR015854">
    <property type="entry name" value="ABC_transpr_LolD-like"/>
</dbReference>
<dbReference type="InterPro" id="IPR027417">
    <property type="entry name" value="P-loop_NTPase"/>
</dbReference>
<name>A0A926EPA2_9FIRM</name>
<gene>
    <name evidence="6" type="ORF">H8705_00555</name>
</gene>
<protein>
    <submittedName>
        <fullName evidence="6">ABC transporter ATP-binding protein</fullName>
    </submittedName>
</protein>
<proteinExistence type="predicted"/>
<dbReference type="SUPFAM" id="SSF52540">
    <property type="entry name" value="P-loop containing nucleoside triphosphate hydrolases"/>
    <property type="match status" value="1"/>
</dbReference>
<dbReference type="Proteomes" id="UP000623678">
    <property type="component" value="Unassembled WGS sequence"/>
</dbReference>
<dbReference type="Gene3D" id="3.40.50.300">
    <property type="entry name" value="P-loop containing nucleotide triphosphate hydrolases"/>
    <property type="match status" value="1"/>
</dbReference>
<evidence type="ECO:0000256" key="1">
    <source>
        <dbReference type="ARBA" id="ARBA00022448"/>
    </source>
</evidence>
<feature type="region of interest" description="Disordered" evidence="4">
    <location>
        <begin position="244"/>
        <end position="326"/>
    </location>
</feature>
<evidence type="ECO:0000256" key="3">
    <source>
        <dbReference type="ARBA" id="ARBA00022840"/>
    </source>
</evidence>
<dbReference type="FunFam" id="3.40.50.300:FF:000032">
    <property type="entry name" value="Export ABC transporter ATP-binding protein"/>
    <property type="match status" value="1"/>
</dbReference>
<dbReference type="InterPro" id="IPR003439">
    <property type="entry name" value="ABC_transporter-like_ATP-bd"/>
</dbReference>
<dbReference type="InterPro" id="IPR003593">
    <property type="entry name" value="AAA+_ATPase"/>
</dbReference>
<dbReference type="PANTHER" id="PTHR24220:SF86">
    <property type="entry name" value="ABC TRANSPORTER ABCH.1"/>
    <property type="match status" value="1"/>
</dbReference>
<accession>A0A926EPA2</accession>
<dbReference type="Pfam" id="PF00005">
    <property type="entry name" value="ABC_tran"/>
    <property type="match status" value="1"/>
</dbReference>
<comment type="caution">
    <text evidence="6">The sequence shown here is derived from an EMBL/GenBank/DDBJ whole genome shotgun (WGS) entry which is preliminary data.</text>
</comment>
<feature type="compositionally biased region" description="Polar residues" evidence="4">
    <location>
        <begin position="255"/>
        <end position="269"/>
    </location>
</feature>
<dbReference type="AlphaFoldDB" id="A0A926EPA2"/>
<evidence type="ECO:0000256" key="4">
    <source>
        <dbReference type="SAM" id="MobiDB-lite"/>
    </source>
</evidence>
<feature type="domain" description="ABC transporter" evidence="5">
    <location>
        <begin position="7"/>
        <end position="246"/>
    </location>
</feature>
<evidence type="ECO:0000256" key="2">
    <source>
        <dbReference type="ARBA" id="ARBA00022741"/>
    </source>
</evidence>
<dbReference type="GO" id="GO:0005886">
    <property type="term" value="C:plasma membrane"/>
    <property type="evidence" value="ECO:0007669"/>
    <property type="project" value="TreeGrafter"/>
</dbReference>
<dbReference type="InterPro" id="IPR017911">
    <property type="entry name" value="MacB-like_ATP-bd"/>
</dbReference>
<keyword evidence="2" id="KW-0547">Nucleotide-binding</keyword>
<keyword evidence="7" id="KW-1185">Reference proteome</keyword>
<dbReference type="RefSeq" id="WP_392392053.1">
    <property type="nucleotide sequence ID" value="NZ_JACRTD010000001.1"/>
</dbReference>
<keyword evidence="3 6" id="KW-0067">ATP-binding</keyword>
<sequence length="326" mass="36405">MEKKSIIRCENLRKIYRIGDEKVVALNNINLDILQGQICCIVGTSGSGKSTLLNQLAGLEKPTKGCVYIGKTNISTLNENQLATFRQRYLGFVFQSYNLLPTMTAMENVALPLEFKGYPKSKRNKIAMKMLENVGLKKRARHKPTEMSGGQQQRVGIARAFVSNPKVIFADEPTGNLDTKTTIDVMQTMVGFARKYNETLIIVTHDPELADYADRVITLIDGNITNDYTHVPIFEREGYVPVPRLSETKKEAPSEKTNSPSLPQENSAPRQEEGALPLEEETGKIPAEIPVESFSETQDAAENPKPQEDGFCFEIQEEIPSDHVEI</sequence>
<dbReference type="CDD" id="cd03255">
    <property type="entry name" value="ABC_MJ0796_LolCDE_FtsE"/>
    <property type="match status" value="1"/>
</dbReference>
<dbReference type="PROSITE" id="PS00211">
    <property type="entry name" value="ABC_TRANSPORTER_1"/>
    <property type="match status" value="1"/>
</dbReference>
<dbReference type="GO" id="GO:0016887">
    <property type="term" value="F:ATP hydrolysis activity"/>
    <property type="evidence" value="ECO:0007669"/>
    <property type="project" value="InterPro"/>
</dbReference>
<organism evidence="6 7">
    <name type="scientific">Youxingia wuxianensis</name>
    <dbReference type="NCBI Taxonomy" id="2763678"/>
    <lineage>
        <taxon>Bacteria</taxon>
        <taxon>Bacillati</taxon>
        <taxon>Bacillota</taxon>
        <taxon>Clostridia</taxon>
        <taxon>Eubacteriales</taxon>
        <taxon>Oscillospiraceae</taxon>
        <taxon>Youxingia</taxon>
    </lineage>
</organism>
<dbReference type="GO" id="GO:0005524">
    <property type="term" value="F:ATP binding"/>
    <property type="evidence" value="ECO:0007669"/>
    <property type="project" value="UniProtKB-KW"/>
</dbReference>
<evidence type="ECO:0000259" key="5">
    <source>
        <dbReference type="PROSITE" id="PS50893"/>
    </source>
</evidence>
<keyword evidence="1" id="KW-0813">Transport</keyword>
<reference evidence="6" key="1">
    <citation type="submission" date="2020-08" db="EMBL/GenBank/DDBJ databases">
        <title>Genome public.</title>
        <authorList>
            <person name="Liu C."/>
            <person name="Sun Q."/>
        </authorList>
    </citation>
    <scope>NUCLEOTIDE SEQUENCE</scope>
    <source>
        <strain evidence="6">NSJ-64</strain>
    </source>
</reference>
<dbReference type="PANTHER" id="PTHR24220">
    <property type="entry name" value="IMPORT ATP-BINDING PROTEIN"/>
    <property type="match status" value="1"/>
</dbReference>
<dbReference type="GO" id="GO:0098796">
    <property type="term" value="C:membrane protein complex"/>
    <property type="evidence" value="ECO:0007669"/>
    <property type="project" value="UniProtKB-ARBA"/>
</dbReference>
<evidence type="ECO:0000313" key="7">
    <source>
        <dbReference type="Proteomes" id="UP000623678"/>
    </source>
</evidence>
<evidence type="ECO:0000313" key="6">
    <source>
        <dbReference type="EMBL" id="MBC8584074.1"/>
    </source>
</evidence>
<dbReference type="SMART" id="SM00382">
    <property type="entry name" value="AAA"/>
    <property type="match status" value="1"/>
</dbReference>
<dbReference type="EMBL" id="JACRTD010000001">
    <property type="protein sequence ID" value="MBC8584074.1"/>
    <property type="molecule type" value="Genomic_DNA"/>
</dbReference>
<dbReference type="PROSITE" id="PS50893">
    <property type="entry name" value="ABC_TRANSPORTER_2"/>
    <property type="match status" value="1"/>
</dbReference>
<dbReference type="GO" id="GO:0022857">
    <property type="term" value="F:transmembrane transporter activity"/>
    <property type="evidence" value="ECO:0007669"/>
    <property type="project" value="TreeGrafter"/>
</dbReference>